<evidence type="ECO:0000313" key="3">
    <source>
        <dbReference type="Proteomes" id="UP000249754"/>
    </source>
</evidence>
<accession>A0A327SKW1</accession>
<dbReference type="AlphaFoldDB" id="A0A327SKW1"/>
<dbReference type="Proteomes" id="UP000249754">
    <property type="component" value="Unassembled WGS sequence"/>
</dbReference>
<name>A0A327SKW1_9SPHI</name>
<dbReference type="Gene3D" id="3.30.70.100">
    <property type="match status" value="1"/>
</dbReference>
<feature type="domain" description="EthD" evidence="1">
    <location>
        <begin position="1"/>
        <end position="85"/>
    </location>
</feature>
<dbReference type="Pfam" id="PF07110">
    <property type="entry name" value="EthD"/>
    <property type="match status" value="1"/>
</dbReference>
<dbReference type="NCBIfam" id="TIGR02118">
    <property type="entry name" value="EthD family reductase"/>
    <property type="match status" value="1"/>
</dbReference>
<proteinExistence type="predicted"/>
<dbReference type="GO" id="GO:0016491">
    <property type="term" value="F:oxidoreductase activity"/>
    <property type="evidence" value="ECO:0007669"/>
    <property type="project" value="InterPro"/>
</dbReference>
<dbReference type="InterPro" id="IPR011008">
    <property type="entry name" value="Dimeric_a/b-barrel"/>
</dbReference>
<evidence type="ECO:0000259" key="1">
    <source>
        <dbReference type="Pfam" id="PF07110"/>
    </source>
</evidence>
<dbReference type="EMBL" id="QLLR01000023">
    <property type="protein sequence ID" value="RAJ26377.1"/>
    <property type="molecule type" value="Genomic_DNA"/>
</dbReference>
<organism evidence="2 3">
    <name type="scientific">Pedobacter cryoconitis</name>
    <dbReference type="NCBI Taxonomy" id="188932"/>
    <lineage>
        <taxon>Bacteria</taxon>
        <taxon>Pseudomonadati</taxon>
        <taxon>Bacteroidota</taxon>
        <taxon>Sphingobacteriia</taxon>
        <taxon>Sphingobacteriales</taxon>
        <taxon>Sphingobacteriaceae</taxon>
        <taxon>Pedobacter</taxon>
    </lineage>
</organism>
<reference evidence="2 3" key="1">
    <citation type="submission" date="2018-06" db="EMBL/GenBank/DDBJ databases">
        <title>Genomic Encyclopedia of Archaeal and Bacterial Type Strains, Phase II (KMG-II): from individual species to whole genera.</title>
        <authorList>
            <person name="Goeker M."/>
        </authorList>
    </citation>
    <scope>NUCLEOTIDE SEQUENCE [LARGE SCALE GENOMIC DNA]</scope>
    <source>
        <strain evidence="2 3">DSM 14825</strain>
    </source>
</reference>
<sequence length="95" mass="11435">MSHEEFVWYHVNKHAPLFRSLPEVKIYVRRYLQYHLPEEISKKTALSEYDGITEIWFDDLESVYKLFAADAYKRIILTDQEKFMDLCESVVEISK</sequence>
<dbReference type="InterPro" id="IPR009799">
    <property type="entry name" value="EthD_dom"/>
</dbReference>
<evidence type="ECO:0000313" key="2">
    <source>
        <dbReference type="EMBL" id="RAJ26377.1"/>
    </source>
</evidence>
<comment type="caution">
    <text evidence="2">The sequence shown here is derived from an EMBL/GenBank/DDBJ whole genome shotgun (WGS) entry which is preliminary data.</text>
</comment>
<dbReference type="SUPFAM" id="SSF54909">
    <property type="entry name" value="Dimeric alpha+beta barrel"/>
    <property type="match status" value="1"/>
</dbReference>
<gene>
    <name evidence="2" type="ORF">LY11_03821</name>
</gene>
<protein>
    <submittedName>
        <fullName evidence="2">Uncharacterized protein (TIGR02118 family)</fullName>
    </submittedName>
</protein>